<dbReference type="EMBL" id="CP019476">
    <property type="protein sequence ID" value="UQC82849.1"/>
    <property type="molecule type" value="Genomic_DNA"/>
</dbReference>
<feature type="region of interest" description="Disordered" evidence="1">
    <location>
        <begin position="358"/>
        <end position="379"/>
    </location>
</feature>
<feature type="region of interest" description="Disordered" evidence="1">
    <location>
        <begin position="400"/>
        <end position="464"/>
    </location>
</feature>
<keyword evidence="3" id="KW-1185">Reference proteome</keyword>
<feature type="compositionally biased region" description="Basic and acidic residues" evidence="1">
    <location>
        <begin position="404"/>
        <end position="416"/>
    </location>
</feature>
<dbReference type="AlphaFoldDB" id="A0A9Q8SSP9"/>
<feature type="compositionally biased region" description="Low complexity" evidence="1">
    <location>
        <begin position="440"/>
        <end position="449"/>
    </location>
</feature>
<feature type="compositionally biased region" description="Pro residues" evidence="1">
    <location>
        <begin position="451"/>
        <end position="463"/>
    </location>
</feature>
<name>A0A9Q8SSP9_9PEZI</name>
<feature type="compositionally biased region" description="Polar residues" evidence="1">
    <location>
        <begin position="358"/>
        <end position="367"/>
    </location>
</feature>
<feature type="region of interest" description="Disordered" evidence="1">
    <location>
        <begin position="478"/>
        <end position="501"/>
    </location>
</feature>
<evidence type="ECO:0000256" key="1">
    <source>
        <dbReference type="SAM" id="MobiDB-lite"/>
    </source>
</evidence>
<accession>A0A9Q8SSP9</accession>
<dbReference type="KEGG" id="clup:CLUP02_08339"/>
<evidence type="ECO:0000313" key="2">
    <source>
        <dbReference type="EMBL" id="UQC82849.1"/>
    </source>
</evidence>
<dbReference type="GeneID" id="73342339"/>
<evidence type="ECO:0000313" key="3">
    <source>
        <dbReference type="Proteomes" id="UP000830671"/>
    </source>
</evidence>
<sequence>MPGPGPGFHAMWPAGASRGPFMQLSDLLPSDNYSRPSQRDYETRGFALPRERLRSRRRRAEQAFAGAETRSPQLNCRGTGVSGMARTLHCSGEGRRGHALECANASPIDKPGARVPNRPEPGGRHPTIAAHARGPPTTGTCFRMHAWISSNKKGTPSDVAVIGNGLACRGVPLGNKSRTVVLSTVSYWLPGVSRYSKKPIYHSLRIIWEKGKGACHNLAHDAAGVMSCIDPWGVLLVSPLCHLKKQASMNGRLIDKKEMTGVCDNEDGDGWAAVGVCDATRYNALLSSHTLSFTPPTSPLHFGGTWVGFLPLASELPIPEPAAVRFAALRCVGSLELCWLLTEQGILESHSTVTERAFQSQQTTAANSPRDFARSSAAEDAFTHRDRELLGTSDCNYEIQVENRGVHPREGEEEKKKKSRVENPSQLPAQTPTRADDRPTAATTSTDAPIQSPPPPPPPPKPPIQQLVKAALNLAHRRHLKSSRRPSAAGGARGDRPSQRTTALAQRTLSLVPVLPTSVHISDSHNGTCPWIETLFFGGIMPQSKLISLAFSSYYGHIGTTYRTTPPGFSRHMEDASPSFLNIIPIPDLLVRNSKFSWNPYGDPTKKNTTKRANAVKRLSRNNISACVNL</sequence>
<proteinExistence type="predicted"/>
<gene>
    <name evidence="2" type="ORF">CLUP02_08339</name>
</gene>
<reference evidence="2" key="1">
    <citation type="journal article" date="2021" name="Mol. Plant Microbe Interact.">
        <title>Complete Genome Sequence of the Plant-Pathogenic Fungus Colletotrichum lupini.</title>
        <authorList>
            <person name="Baroncelli R."/>
            <person name="Pensec F."/>
            <person name="Da Lio D."/>
            <person name="Boufleur T."/>
            <person name="Vicente I."/>
            <person name="Sarrocco S."/>
            <person name="Picot A."/>
            <person name="Baraldi E."/>
            <person name="Sukno S."/>
            <person name="Thon M."/>
            <person name="Le Floch G."/>
        </authorList>
    </citation>
    <scope>NUCLEOTIDE SEQUENCE</scope>
    <source>
        <strain evidence="2">IMI 504893</strain>
    </source>
</reference>
<dbReference type="Proteomes" id="UP000830671">
    <property type="component" value="Chromosome 4"/>
</dbReference>
<dbReference type="RefSeq" id="XP_049144472.1">
    <property type="nucleotide sequence ID" value="XM_049287329.1"/>
</dbReference>
<organism evidence="2 3">
    <name type="scientific">Colletotrichum lupini</name>
    <dbReference type="NCBI Taxonomy" id="145971"/>
    <lineage>
        <taxon>Eukaryota</taxon>
        <taxon>Fungi</taxon>
        <taxon>Dikarya</taxon>
        <taxon>Ascomycota</taxon>
        <taxon>Pezizomycotina</taxon>
        <taxon>Sordariomycetes</taxon>
        <taxon>Hypocreomycetidae</taxon>
        <taxon>Glomerellales</taxon>
        <taxon>Glomerellaceae</taxon>
        <taxon>Colletotrichum</taxon>
        <taxon>Colletotrichum acutatum species complex</taxon>
    </lineage>
</organism>
<protein>
    <submittedName>
        <fullName evidence="2">Uncharacterized protein</fullName>
    </submittedName>
</protein>